<reference evidence="1" key="1">
    <citation type="submission" date="2025-08" db="UniProtKB">
        <authorList>
            <consortium name="Ensembl"/>
        </authorList>
    </citation>
    <scope>IDENTIFICATION</scope>
</reference>
<dbReference type="Proteomes" id="UP000233060">
    <property type="component" value="Unassembled WGS sequence"/>
</dbReference>
<accession>A0A2K5M7D2</accession>
<organism evidence="1 2">
    <name type="scientific">Cercocebus atys</name>
    <name type="common">Sooty mangabey</name>
    <name type="synonym">Cercocebus torquatus atys</name>
    <dbReference type="NCBI Taxonomy" id="9531"/>
    <lineage>
        <taxon>Eukaryota</taxon>
        <taxon>Metazoa</taxon>
        <taxon>Chordata</taxon>
        <taxon>Craniata</taxon>
        <taxon>Vertebrata</taxon>
        <taxon>Euteleostomi</taxon>
        <taxon>Mammalia</taxon>
        <taxon>Eutheria</taxon>
        <taxon>Euarchontoglires</taxon>
        <taxon>Primates</taxon>
        <taxon>Haplorrhini</taxon>
        <taxon>Catarrhini</taxon>
        <taxon>Cercopithecidae</taxon>
        <taxon>Cercopithecinae</taxon>
        <taxon>Cercocebus</taxon>
    </lineage>
</organism>
<keyword evidence="2" id="KW-1185">Reference proteome</keyword>
<dbReference type="Bgee" id="ENSCATG00000034297">
    <property type="expression patterns" value="Expressed in bone marrow and 7 other cell types or tissues"/>
</dbReference>
<dbReference type="AlphaFoldDB" id="A0A2K5M7D2"/>
<evidence type="ECO:0000313" key="2">
    <source>
        <dbReference type="Proteomes" id="UP000233060"/>
    </source>
</evidence>
<sequence>MGKKSATDHKLNVDKVIKNINTISLELKKIKVN</sequence>
<proteinExistence type="predicted"/>
<name>A0A2K5M7D2_CERAT</name>
<evidence type="ECO:0000313" key="1">
    <source>
        <dbReference type="Ensembl" id="ENSCATP00000021107.1"/>
    </source>
</evidence>
<gene>
    <name evidence="1" type="primary">C5orf58</name>
</gene>
<dbReference type="GeneTree" id="ENSGT00560000078585"/>
<reference evidence="1" key="2">
    <citation type="submission" date="2025-09" db="UniProtKB">
        <authorList>
            <consortium name="Ensembl"/>
        </authorList>
    </citation>
    <scope>IDENTIFICATION</scope>
</reference>
<dbReference type="Ensembl" id="ENSCATT00000045308.1">
    <property type="protein sequence ID" value="ENSCATP00000021107.1"/>
    <property type="gene ID" value="ENSCATG00000034297.1"/>
</dbReference>
<protein>
    <submittedName>
        <fullName evidence="1">Chromosome 5 open reading frame 58</fullName>
    </submittedName>
</protein>